<organism evidence="9 10">
    <name type="scientific">Vreelandella salicampi</name>
    <dbReference type="NCBI Taxonomy" id="1449798"/>
    <lineage>
        <taxon>Bacteria</taxon>
        <taxon>Pseudomonadati</taxon>
        <taxon>Pseudomonadota</taxon>
        <taxon>Gammaproteobacteria</taxon>
        <taxon>Oceanospirillales</taxon>
        <taxon>Halomonadaceae</taxon>
        <taxon>Vreelandella</taxon>
    </lineage>
</organism>
<evidence type="ECO:0000259" key="8">
    <source>
        <dbReference type="Pfam" id="PF15711"/>
    </source>
</evidence>
<reference evidence="9 10" key="1">
    <citation type="journal article" date="2015" name="Int. J. Syst. Evol. Microbiol.">
        <title>Halomonas salicampi sp. nov., a halotolerant and alkalitolerant bacterium isolated from a saltern soil.</title>
        <authorList>
            <person name="Lee J.C."/>
            <person name="Kim Y.S."/>
            <person name="Yun B.S."/>
            <person name="Whang K.S."/>
        </authorList>
    </citation>
    <scope>NUCLEOTIDE SEQUENCE [LARGE SCALE GENOMIC DNA]</scope>
    <source>
        <strain evidence="9 10">BH103</strain>
    </source>
</reference>
<evidence type="ECO:0000256" key="3">
    <source>
        <dbReference type="ARBA" id="ARBA00022692"/>
    </source>
</evidence>
<keyword evidence="2" id="KW-1003">Cell membrane</keyword>
<feature type="transmembrane region" description="Helical" evidence="6">
    <location>
        <begin position="79"/>
        <end position="100"/>
    </location>
</feature>
<evidence type="ECO:0000256" key="6">
    <source>
        <dbReference type="SAM" id="Phobius"/>
    </source>
</evidence>
<keyword evidence="4 6" id="KW-1133">Transmembrane helix</keyword>
<keyword evidence="9" id="KW-0808">Transferase</keyword>
<evidence type="ECO:0000256" key="1">
    <source>
        <dbReference type="ARBA" id="ARBA00004651"/>
    </source>
</evidence>
<dbReference type="InterPro" id="IPR050448">
    <property type="entry name" value="OpgB/LTA_synthase_biosynth"/>
</dbReference>
<dbReference type="PANTHER" id="PTHR47371">
    <property type="entry name" value="LIPOTEICHOIC ACID SYNTHASE"/>
    <property type="match status" value="1"/>
</dbReference>
<accession>A0A7Z0RWN0</accession>
<feature type="domain" description="ILEI/PANDER" evidence="8">
    <location>
        <begin position="796"/>
        <end position="864"/>
    </location>
</feature>
<keyword evidence="3 6" id="KW-0812">Transmembrane</keyword>
<dbReference type="GO" id="GO:0016740">
    <property type="term" value="F:transferase activity"/>
    <property type="evidence" value="ECO:0007669"/>
    <property type="project" value="UniProtKB-KW"/>
</dbReference>
<dbReference type="GO" id="GO:0016787">
    <property type="term" value="F:hydrolase activity"/>
    <property type="evidence" value="ECO:0007669"/>
    <property type="project" value="UniProtKB-KW"/>
</dbReference>
<dbReference type="PANTHER" id="PTHR47371:SF3">
    <property type="entry name" value="PHOSPHOGLYCEROL TRANSFERASE I"/>
    <property type="match status" value="1"/>
</dbReference>
<feature type="transmembrane region" description="Helical" evidence="6">
    <location>
        <begin position="112"/>
        <end position="131"/>
    </location>
</feature>
<gene>
    <name evidence="9" type="ORF">HZS81_16775</name>
</gene>
<dbReference type="SUPFAM" id="SSF53649">
    <property type="entry name" value="Alkaline phosphatase-like"/>
    <property type="match status" value="1"/>
</dbReference>
<evidence type="ECO:0000313" key="9">
    <source>
        <dbReference type="EMBL" id="NYS62410.1"/>
    </source>
</evidence>
<dbReference type="CDD" id="cd16015">
    <property type="entry name" value="LTA_synthase"/>
    <property type="match status" value="1"/>
</dbReference>
<dbReference type="InterPro" id="IPR017850">
    <property type="entry name" value="Alkaline_phosphatase_core_sf"/>
</dbReference>
<dbReference type="InterPro" id="IPR039477">
    <property type="entry name" value="ILEI/PANDER_dom"/>
</dbReference>
<keyword evidence="10" id="KW-1185">Reference proteome</keyword>
<evidence type="ECO:0000256" key="5">
    <source>
        <dbReference type="ARBA" id="ARBA00023136"/>
    </source>
</evidence>
<dbReference type="InterPro" id="IPR000917">
    <property type="entry name" value="Sulfatase_N"/>
</dbReference>
<evidence type="ECO:0000259" key="7">
    <source>
        <dbReference type="Pfam" id="PF00884"/>
    </source>
</evidence>
<protein>
    <submittedName>
        <fullName evidence="9">Sulfatase-like hydrolase/transferase</fullName>
    </submittedName>
</protein>
<dbReference type="EMBL" id="JACCDF010000019">
    <property type="protein sequence ID" value="NYS62410.1"/>
    <property type="molecule type" value="Genomic_DNA"/>
</dbReference>
<dbReference type="GO" id="GO:0005886">
    <property type="term" value="C:plasma membrane"/>
    <property type="evidence" value="ECO:0007669"/>
    <property type="project" value="UniProtKB-SubCell"/>
</dbReference>
<dbReference type="Pfam" id="PF00884">
    <property type="entry name" value="Sulfatase"/>
    <property type="match status" value="1"/>
</dbReference>
<name>A0A7Z0RWN0_9GAMM</name>
<keyword evidence="9" id="KW-0378">Hydrolase</keyword>
<comment type="subcellular location">
    <subcellularLocation>
        <location evidence="1">Cell membrane</location>
        <topology evidence="1">Multi-pass membrane protein</topology>
    </subcellularLocation>
</comment>
<dbReference type="RefSeq" id="WP_179931662.1">
    <property type="nucleotide sequence ID" value="NZ_JACCDF010000019.1"/>
</dbReference>
<comment type="caution">
    <text evidence="9">The sequence shown here is derived from an EMBL/GenBank/DDBJ whole genome shotgun (WGS) entry which is preliminary data.</text>
</comment>
<dbReference type="Proteomes" id="UP000586119">
    <property type="component" value="Unassembled WGS sequence"/>
</dbReference>
<keyword evidence="5 6" id="KW-0472">Membrane</keyword>
<evidence type="ECO:0000313" key="10">
    <source>
        <dbReference type="Proteomes" id="UP000586119"/>
    </source>
</evidence>
<dbReference type="Gene3D" id="3.40.720.10">
    <property type="entry name" value="Alkaline Phosphatase, subunit A"/>
    <property type="match status" value="1"/>
</dbReference>
<feature type="domain" description="Sulfatase N-terminal" evidence="7">
    <location>
        <begin position="166"/>
        <end position="458"/>
    </location>
</feature>
<evidence type="ECO:0000256" key="2">
    <source>
        <dbReference type="ARBA" id="ARBA00022475"/>
    </source>
</evidence>
<sequence length="867" mass="95451">MSVNWLLFSLMMYLLACWLLPRRKVIALIAALLGIVLALLSSAHVVSVQLAGSRINEAVLYHLIVGLDGAGFGEYRSTILLAAVMLVATLGYGAGCYYLAMQRRHGRLAMPLAVVAVSGALSINPGVTGAYETSKVYLAEEPVIPLPEDLIYEKEPPLRSGVSQPKNLVLIYAESVEAGYFDTERFPSLVPHLNALREESLSFSEVHSLPGMTWTIGGMVASQCGVPLVTASNTRNAAINTEEFLPETHCLGDILAEQGYHQYYMGGADSSFADKNLFYQSHGVPNVAGRNQLAYQLDDPEYLNQWGLYDDSLLEMAKARFDALANERDPFALTLLTLDTHHPKGHVSQSCKDEPYNNDANPDLNDNPILDAVHCSDQLLVEFVDHVLSTETAEETLVVVMSDHLALPNTASDILKQKPRRNLFMMPGVSPELLPEGIDPARPASLMDVGPTLLYQMGFDIPALGYGRNLLAPDETFMETHADPVAAIRERFSTVRHLWQYASLRKGLKVEAVKQKASIGTHEFPLPAMVTLQDNLRLDQTRRADYLLAHLQNANAAKRFLWLNDCQALPEALVEEISTETETANLCLLVGQGRGISRPAMVLQDDDPTHLALSDLETFLEAPQDDRLSETLLQHLRLQDQGGKVALSPDRATLQNGEGTVRRVTASSLAVLAQATPLPDHAFIAWRGIHDSRRLSPQIIMTPWQAALEPEFDLRAKSPSSVPEYRSAWTAALIKGEQVLSDHLSPGNSRESVSRLKTMLDDGSELDARATGGFLAKQWENAYLRHNGKDLMTLQRGINLWVQTPDGEQARYNFDTHGEHGDSEALVETLEKTPEGSLMVFVTTDEFSAALSGKAMTHLRELGIMQP</sequence>
<dbReference type="AlphaFoldDB" id="A0A7Z0RWN0"/>
<evidence type="ECO:0000256" key="4">
    <source>
        <dbReference type="ARBA" id="ARBA00022989"/>
    </source>
</evidence>
<proteinExistence type="predicted"/>
<dbReference type="Pfam" id="PF15711">
    <property type="entry name" value="ILEI"/>
    <property type="match status" value="1"/>
</dbReference>